<comment type="similarity">
    <text evidence="2">Belongs to the TPX2 family.</text>
</comment>
<feature type="compositionally biased region" description="Low complexity" evidence="6">
    <location>
        <begin position="346"/>
        <end position="362"/>
    </location>
</feature>
<keyword evidence="8" id="KW-1185">Reference proteome</keyword>
<accession>A0A6J1K2M1</accession>
<dbReference type="PANTHER" id="PTHR14326:SF58">
    <property type="entry name" value="TPX2 (TARGETING PROTEIN FOR XKLP2) PROTEIN FAMILY"/>
    <property type="match status" value="1"/>
</dbReference>
<evidence type="ECO:0000313" key="8">
    <source>
        <dbReference type="Proteomes" id="UP000504608"/>
    </source>
</evidence>
<dbReference type="Proteomes" id="UP000504608">
    <property type="component" value="Unplaced"/>
</dbReference>
<evidence type="ECO:0000259" key="7">
    <source>
        <dbReference type="Pfam" id="PF06886"/>
    </source>
</evidence>
<evidence type="ECO:0000256" key="1">
    <source>
        <dbReference type="ARBA" id="ARBA00004245"/>
    </source>
</evidence>
<evidence type="ECO:0000256" key="6">
    <source>
        <dbReference type="SAM" id="MobiDB-lite"/>
    </source>
</evidence>
<sequence>MQLIGINQRIVLKTIESTLLPALPLATDFSTHFYLYYSLKQMGSIGKNGGTVTPVKDSTGSGSKMIQEVSGNSENTNPNVNNSISPVPKLWKSSPSMKSAKTAQKSAAKNPSAVLNSPKYKIRERKFVVAKKNSKNEKSGKCKTDCKCEDNTRSDAKKCLCLAYETLRASQEEFFKNQSGGIGEIDETEQLDGSIRAEIDLEEEMERKLMIQDLQNEDRAEAEAFDVNGESESPEQVSNSMIKRRRERLLEAARNSVPETGSGKVKHLVMAFEKLKTIRVSKDSDEQSENQEKAMEEKNKVIKWALPGLPPPKVSEMQASSSSFCPSELFFTSENLALDLPVSVSVSSSWDSSRGSISSRTSHGGRRSRRNSTESDGTLGGSRWKKRQLKVTRQKPFKLRTEQRGKEKGEEFLKRVQETMIEQERQRIPIAQGLPWTTDEPECLVKPPVKGNTRPVDLVLHSDVRAVERAEFDNQVAEKLSLIEQYKMDREKQQKMAEEEELRRLRKELVPKAQPMPYFDRPFIPRRSAKLPTIPREPKFHIPQQKKSKSCLPWNDVGSHYYTFQP</sequence>
<organism evidence="8 10">
    <name type="scientific">Cucurbita maxima</name>
    <name type="common">Pumpkin</name>
    <name type="synonym">Winter squash</name>
    <dbReference type="NCBI Taxonomy" id="3661"/>
    <lineage>
        <taxon>Eukaryota</taxon>
        <taxon>Viridiplantae</taxon>
        <taxon>Streptophyta</taxon>
        <taxon>Embryophyta</taxon>
        <taxon>Tracheophyta</taxon>
        <taxon>Spermatophyta</taxon>
        <taxon>Magnoliopsida</taxon>
        <taxon>eudicotyledons</taxon>
        <taxon>Gunneridae</taxon>
        <taxon>Pentapetalae</taxon>
        <taxon>rosids</taxon>
        <taxon>fabids</taxon>
        <taxon>Cucurbitales</taxon>
        <taxon>Cucurbitaceae</taxon>
        <taxon>Cucurbiteae</taxon>
        <taxon>Cucurbita</taxon>
    </lineage>
</organism>
<evidence type="ECO:0000313" key="10">
    <source>
        <dbReference type="RefSeq" id="XP_022993563.1"/>
    </source>
</evidence>
<evidence type="ECO:0000256" key="5">
    <source>
        <dbReference type="ARBA" id="ARBA00023212"/>
    </source>
</evidence>
<feature type="domain" description="TPX2 C-terminal" evidence="7">
    <location>
        <begin position="459"/>
        <end position="532"/>
    </location>
</feature>
<dbReference type="AlphaFoldDB" id="A0A6J1K2M1"/>
<feature type="compositionally biased region" description="Low complexity" evidence="6">
    <location>
        <begin position="96"/>
        <end position="109"/>
    </location>
</feature>
<dbReference type="Pfam" id="PF06886">
    <property type="entry name" value="TPX2"/>
    <property type="match status" value="1"/>
</dbReference>
<dbReference type="GO" id="GO:0090307">
    <property type="term" value="P:mitotic spindle assembly"/>
    <property type="evidence" value="ECO:0007669"/>
    <property type="project" value="TreeGrafter"/>
</dbReference>
<dbReference type="GO" id="GO:0030295">
    <property type="term" value="F:protein kinase activator activity"/>
    <property type="evidence" value="ECO:0007669"/>
    <property type="project" value="TreeGrafter"/>
</dbReference>
<dbReference type="GO" id="GO:0005880">
    <property type="term" value="C:nuclear microtubule"/>
    <property type="evidence" value="ECO:0007669"/>
    <property type="project" value="TreeGrafter"/>
</dbReference>
<protein>
    <submittedName>
        <fullName evidence="9 10">Uncharacterized protein LOC111489526 isoform X1</fullName>
    </submittedName>
</protein>
<gene>
    <name evidence="9 10" type="primary">LOC111489526</name>
</gene>
<dbReference type="GO" id="GO:0005819">
    <property type="term" value="C:spindle"/>
    <property type="evidence" value="ECO:0007669"/>
    <property type="project" value="InterPro"/>
</dbReference>
<dbReference type="OrthoDB" id="7677582at2759"/>
<dbReference type="InterPro" id="IPR009675">
    <property type="entry name" value="TPX2_fam"/>
</dbReference>
<feature type="region of interest" description="Disordered" evidence="6">
    <location>
        <begin position="55"/>
        <end position="115"/>
    </location>
</feature>
<evidence type="ECO:0000256" key="4">
    <source>
        <dbReference type="ARBA" id="ARBA00022701"/>
    </source>
</evidence>
<dbReference type="PANTHER" id="PTHR14326">
    <property type="entry name" value="TARGETING PROTEIN FOR XKLP2"/>
    <property type="match status" value="1"/>
</dbReference>
<evidence type="ECO:0000313" key="9">
    <source>
        <dbReference type="RefSeq" id="XP_022993562.1"/>
    </source>
</evidence>
<evidence type="ECO:0000256" key="3">
    <source>
        <dbReference type="ARBA" id="ARBA00022490"/>
    </source>
</evidence>
<feature type="region of interest" description="Disordered" evidence="6">
    <location>
        <begin position="346"/>
        <end position="387"/>
    </location>
</feature>
<keyword evidence="4" id="KW-0493">Microtubule</keyword>
<dbReference type="RefSeq" id="XP_022993563.1">
    <property type="nucleotide sequence ID" value="XM_023137795.1"/>
</dbReference>
<comment type="subcellular location">
    <subcellularLocation>
        <location evidence="1">Cytoplasm</location>
        <location evidence="1">Cytoskeleton</location>
    </subcellularLocation>
</comment>
<dbReference type="InterPro" id="IPR027329">
    <property type="entry name" value="TPX2_C"/>
</dbReference>
<dbReference type="KEGG" id="cmax:111489526"/>
<dbReference type="GO" id="GO:0060236">
    <property type="term" value="P:regulation of mitotic spindle organization"/>
    <property type="evidence" value="ECO:0007669"/>
    <property type="project" value="InterPro"/>
</dbReference>
<evidence type="ECO:0000256" key="2">
    <source>
        <dbReference type="ARBA" id="ARBA00005885"/>
    </source>
</evidence>
<proteinExistence type="inferred from homology"/>
<dbReference type="GO" id="GO:0008017">
    <property type="term" value="F:microtubule binding"/>
    <property type="evidence" value="ECO:0007669"/>
    <property type="project" value="TreeGrafter"/>
</dbReference>
<dbReference type="GeneID" id="111489526"/>
<reference evidence="9 10" key="1">
    <citation type="submission" date="2025-04" db="UniProtKB">
        <authorList>
            <consortium name="RefSeq"/>
        </authorList>
    </citation>
    <scope>IDENTIFICATION</scope>
    <source>
        <tissue evidence="9 10">Young leaves</tissue>
    </source>
</reference>
<name>A0A6J1K2M1_CUCMA</name>
<dbReference type="RefSeq" id="XP_022993562.1">
    <property type="nucleotide sequence ID" value="XM_023137794.1"/>
</dbReference>
<keyword evidence="5" id="KW-0206">Cytoskeleton</keyword>
<feature type="compositionally biased region" description="Low complexity" evidence="6">
    <location>
        <begin position="70"/>
        <end position="85"/>
    </location>
</feature>
<keyword evidence="3" id="KW-0963">Cytoplasm</keyword>